<dbReference type="EMBL" id="REFY01000002">
    <property type="protein sequence ID" value="RQG91519.1"/>
    <property type="molecule type" value="Genomic_DNA"/>
</dbReference>
<evidence type="ECO:0000256" key="4">
    <source>
        <dbReference type="ARBA" id="ARBA00023239"/>
    </source>
</evidence>
<dbReference type="Gene3D" id="2.70.98.70">
    <property type="match status" value="1"/>
</dbReference>
<proteinExistence type="predicted"/>
<dbReference type="Gene3D" id="1.50.10.100">
    <property type="entry name" value="Chondroitin AC/alginate lyase"/>
    <property type="match status" value="1"/>
</dbReference>
<keyword evidence="8" id="KW-1185">Reference proteome</keyword>
<dbReference type="PANTHER" id="PTHR39210:SF1">
    <property type="entry name" value="HEPARIN-SULFATE LYASE"/>
    <property type="match status" value="1"/>
</dbReference>
<evidence type="ECO:0000313" key="8">
    <source>
        <dbReference type="Proteomes" id="UP000273828"/>
    </source>
</evidence>
<gene>
    <name evidence="7" type="ORF">EA462_06035</name>
</gene>
<keyword evidence="2" id="KW-0732">Signal</keyword>
<dbReference type="OrthoDB" id="281567at2157"/>
<sequence length="585" mass="66335">MTDHLTLLGTAMNKRPEQLLGVCKRSLKGKLLPRLPVNVDRRYERRTPENPTAVVEPIRENTAELQRSTASRRETFRERANDAADGTLTFLNESVEFPDGDRVSLSPERLEEQSLHWKLKCWGFEHLKPVWLGYTDPKALSGDQRRIHRRWLDEWINAHPIAAEPGYLRREWMPHAVCLRIWNWSRYDATFGEGLSPDFRRDIRRFVYKNAAFLSDNVEYGVGGNHLIENGAALVIAGVYLDEDRWRRQGRQILERAASNQFFDDGGHVERSPMYHAIVCQRYLSAHSLLSTVGEPSGEISRCALESARFLQRLRPPDDRIPLLNDSVFGEALALTECLAYARAVGVSDGSSGTEIGRMDGSGFYWLGGGDDRMLVAAHEITVPHLPAHAHAHPGHVCLWIDGQRVLTDTGVYEYAAGPRRQHARSARSHNTVQVGRTEPARMASSFWLWGRLGPTVSFAETDGTLEFSYSVDGIGRPTYRHDRKITHESRVWTVGDRVDSNGKPVTSRLHVHPAFDARMANDRVRIEDTQAEPVLSVAPSGHERVSVETAPYYPEYGRERPRDVIVLRHSQSEPLWVQFESSTE</sequence>
<dbReference type="Proteomes" id="UP000273828">
    <property type="component" value="Unassembled WGS sequence"/>
</dbReference>
<dbReference type="AlphaFoldDB" id="A0A3N6P1U8"/>
<comment type="subcellular location">
    <subcellularLocation>
        <location evidence="1">Periplasm</location>
    </subcellularLocation>
</comment>
<dbReference type="PANTHER" id="PTHR39210">
    <property type="entry name" value="HEPARIN-SULFATE LYASE"/>
    <property type="match status" value="1"/>
</dbReference>
<feature type="domain" description="Heparin-sulfate lyase N-terminal" evidence="6">
    <location>
        <begin position="152"/>
        <end position="331"/>
    </location>
</feature>
<dbReference type="Pfam" id="PF07940">
    <property type="entry name" value="Hepar_II_III_C"/>
    <property type="match status" value="1"/>
</dbReference>
<comment type="caution">
    <text evidence="7">The sequence shown here is derived from an EMBL/GenBank/DDBJ whole genome shotgun (WGS) entry which is preliminary data.</text>
</comment>
<dbReference type="SUPFAM" id="SSF48230">
    <property type="entry name" value="Chondroitin AC/alginate lyase"/>
    <property type="match status" value="1"/>
</dbReference>
<dbReference type="Pfam" id="PF16889">
    <property type="entry name" value="Hepar_II_III_N"/>
    <property type="match status" value="1"/>
</dbReference>
<dbReference type="GO" id="GO:0016829">
    <property type="term" value="F:lyase activity"/>
    <property type="evidence" value="ECO:0007669"/>
    <property type="project" value="UniProtKB-KW"/>
</dbReference>
<keyword evidence="4" id="KW-0456">Lyase</keyword>
<dbReference type="RefSeq" id="WP_124177652.1">
    <property type="nucleotide sequence ID" value="NZ_REFY01000002.1"/>
</dbReference>
<dbReference type="InterPro" id="IPR012480">
    <property type="entry name" value="Hepar_II_III_C"/>
</dbReference>
<dbReference type="InterPro" id="IPR008929">
    <property type="entry name" value="Chondroitin_lyas"/>
</dbReference>
<reference evidence="7 8" key="1">
    <citation type="submission" date="2018-10" db="EMBL/GenBank/DDBJ databases">
        <title>Natrarchaeobius chitinivorans gen. nov., sp. nov., and Natrarchaeobius haloalkaliphilus sp. nov., alkaliphilic, chitin-utilizing haloarchaea from hypersaline alkaline lakes.</title>
        <authorList>
            <person name="Sorokin D.Y."/>
            <person name="Elcheninov A.G."/>
            <person name="Kostrikina N.A."/>
            <person name="Bale N.J."/>
            <person name="Sinninghe Damste J.S."/>
            <person name="Khijniak T.V."/>
            <person name="Kublanov I.V."/>
            <person name="Toshchakov S.V."/>
        </authorList>
    </citation>
    <scope>NUCLEOTIDE SEQUENCE [LARGE SCALE GENOMIC DNA]</scope>
    <source>
        <strain evidence="7 8">AArcht-Sl</strain>
    </source>
</reference>
<name>A0A3N6P1U8_9EURY</name>
<evidence type="ECO:0000259" key="6">
    <source>
        <dbReference type="Pfam" id="PF16889"/>
    </source>
</evidence>
<dbReference type="InterPro" id="IPR031680">
    <property type="entry name" value="Hepar_II_III_N"/>
</dbReference>
<evidence type="ECO:0000256" key="1">
    <source>
        <dbReference type="ARBA" id="ARBA00004418"/>
    </source>
</evidence>
<evidence type="ECO:0000256" key="3">
    <source>
        <dbReference type="ARBA" id="ARBA00022764"/>
    </source>
</evidence>
<evidence type="ECO:0000259" key="5">
    <source>
        <dbReference type="Pfam" id="PF07940"/>
    </source>
</evidence>
<accession>A0A3N6P1U8</accession>
<feature type="domain" description="Heparinase II/III-like C-terminal" evidence="5">
    <location>
        <begin position="356"/>
        <end position="572"/>
    </location>
</feature>
<organism evidence="7 8">
    <name type="scientific">Natrarchaeobius halalkaliphilus</name>
    <dbReference type="NCBI Taxonomy" id="1679091"/>
    <lineage>
        <taxon>Archaea</taxon>
        <taxon>Methanobacteriati</taxon>
        <taxon>Methanobacteriota</taxon>
        <taxon>Stenosarchaea group</taxon>
        <taxon>Halobacteria</taxon>
        <taxon>Halobacteriales</taxon>
        <taxon>Natrialbaceae</taxon>
        <taxon>Natrarchaeobius</taxon>
    </lineage>
</organism>
<keyword evidence="3" id="KW-0574">Periplasm</keyword>
<dbReference type="GO" id="GO:0042597">
    <property type="term" value="C:periplasmic space"/>
    <property type="evidence" value="ECO:0007669"/>
    <property type="project" value="UniProtKB-SubCell"/>
</dbReference>
<evidence type="ECO:0000256" key="2">
    <source>
        <dbReference type="ARBA" id="ARBA00022729"/>
    </source>
</evidence>
<evidence type="ECO:0000313" key="7">
    <source>
        <dbReference type="EMBL" id="RQG91519.1"/>
    </source>
</evidence>
<protein>
    <submittedName>
        <fullName evidence="7">Uncharacterized protein</fullName>
    </submittedName>
</protein>